<dbReference type="Pfam" id="PF00583">
    <property type="entry name" value="Acetyltransf_1"/>
    <property type="match status" value="1"/>
</dbReference>
<dbReference type="GO" id="GO:0016747">
    <property type="term" value="F:acyltransferase activity, transferring groups other than amino-acyl groups"/>
    <property type="evidence" value="ECO:0007669"/>
    <property type="project" value="InterPro"/>
</dbReference>
<reference evidence="2" key="1">
    <citation type="submission" date="2016-01" db="EMBL/GenBank/DDBJ databases">
        <authorList>
            <person name="Mcilroy J.S."/>
            <person name="Karst M S."/>
            <person name="Albertsen M."/>
        </authorList>
    </citation>
    <scope>NUCLEOTIDE SEQUENCE</scope>
    <source>
        <strain evidence="2">Cfx-K</strain>
    </source>
</reference>
<dbReference type="InterPro" id="IPR000182">
    <property type="entry name" value="GNAT_dom"/>
</dbReference>
<keyword evidence="3" id="KW-1185">Reference proteome</keyword>
<protein>
    <submittedName>
        <fullName evidence="2">GCN5-related N-acetyltransferase</fullName>
    </submittedName>
</protein>
<dbReference type="PANTHER" id="PTHR43233">
    <property type="entry name" value="FAMILY N-ACETYLTRANSFERASE, PUTATIVE (AFU_ORTHOLOGUE AFUA_6G03350)-RELATED"/>
    <property type="match status" value="1"/>
</dbReference>
<organism evidence="2 3">
    <name type="scientific">Candidatus Promineifilum breve</name>
    <dbReference type="NCBI Taxonomy" id="1806508"/>
    <lineage>
        <taxon>Bacteria</taxon>
        <taxon>Bacillati</taxon>
        <taxon>Chloroflexota</taxon>
        <taxon>Ardenticatenia</taxon>
        <taxon>Candidatus Promineifilales</taxon>
        <taxon>Candidatus Promineifilaceae</taxon>
        <taxon>Candidatus Promineifilum</taxon>
    </lineage>
</organism>
<dbReference type="EMBL" id="LN890655">
    <property type="protein sequence ID" value="CUS03633.2"/>
    <property type="molecule type" value="Genomic_DNA"/>
</dbReference>
<proteinExistence type="predicted"/>
<name>A0A161KAL6_9CHLR</name>
<dbReference type="KEGG" id="pbf:CFX0092_A1755"/>
<dbReference type="Gene3D" id="3.40.630.30">
    <property type="match status" value="1"/>
</dbReference>
<dbReference type="RefSeq" id="WP_095043090.1">
    <property type="nucleotide sequence ID" value="NZ_LN890655.1"/>
</dbReference>
<evidence type="ECO:0000313" key="2">
    <source>
        <dbReference type="EMBL" id="CUS03633.2"/>
    </source>
</evidence>
<accession>A0A161KAL6</accession>
<sequence>MSEITFTQTLDGVDWARLKTDLQADDFDNGRTPDELRRSFENSAVIAFAWDGDRVIGKARALSDGVCNAYVVDVWTHSDYRRRGVASRLMRLLAEQLDGQHIYLFTDDAEAFYHQLGYRPQGTGMGFVVGKWLKRL</sequence>
<dbReference type="PANTHER" id="PTHR43233:SF1">
    <property type="entry name" value="FAMILY N-ACETYLTRANSFERASE, PUTATIVE (AFU_ORTHOLOGUE AFUA_6G03350)-RELATED"/>
    <property type="match status" value="1"/>
</dbReference>
<dbReference type="PROSITE" id="PS51186">
    <property type="entry name" value="GNAT"/>
    <property type="match status" value="1"/>
</dbReference>
<gene>
    <name evidence="2" type="ORF">CFX0092_A1755</name>
</gene>
<dbReference type="OrthoDB" id="9775804at2"/>
<dbReference type="SUPFAM" id="SSF55729">
    <property type="entry name" value="Acyl-CoA N-acyltransferases (Nat)"/>
    <property type="match status" value="1"/>
</dbReference>
<dbReference type="AlphaFoldDB" id="A0A161KAL6"/>
<dbReference type="CDD" id="cd04301">
    <property type="entry name" value="NAT_SF"/>
    <property type="match status" value="1"/>
</dbReference>
<evidence type="ECO:0000259" key="1">
    <source>
        <dbReference type="PROSITE" id="PS51186"/>
    </source>
</evidence>
<feature type="domain" description="N-acetyltransferase" evidence="1">
    <location>
        <begin position="5"/>
        <end position="136"/>
    </location>
</feature>
<dbReference type="Proteomes" id="UP000215027">
    <property type="component" value="Chromosome I"/>
</dbReference>
<evidence type="ECO:0000313" key="3">
    <source>
        <dbReference type="Proteomes" id="UP000215027"/>
    </source>
</evidence>
<dbReference type="InterPro" id="IPR053144">
    <property type="entry name" value="Acetyltransferase_Butenolide"/>
</dbReference>
<dbReference type="InterPro" id="IPR016181">
    <property type="entry name" value="Acyl_CoA_acyltransferase"/>
</dbReference>